<evidence type="ECO:0000313" key="1">
    <source>
        <dbReference type="EMBL" id="RRT50479.1"/>
    </source>
</evidence>
<proteinExistence type="predicted"/>
<name>A0A426YFF2_ENSVE</name>
<accession>A0A426YFF2</accession>
<dbReference type="EMBL" id="AMZH03012745">
    <property type="protein sequence ID" value="RRT50479.1"/>
    <property type="molecule type" value="Genomic_DNA"/>
</dbReference>
<dbReference type="AlphaFoldDB" id="A0A426YFF2"/>
<comment type="caution">
    <text evidence="1">The sequence shown here is derived from an EMBL/GenBank/DDBJ whole genome shotgun (WGS) entry which is preliminary data.</text>
</comment>
<evidence type="ECO:0000313" key="2">
    <source>
        <dbReference type="Proteomes" id="UP000287651"/>
    </source>
</evidence>
<protein>
    <submittedName>
        <fullName evidence="1">Uncharacterized protein</fullName>
    </submittedName>
</protein>
<reference evidence="1 2" key="1">
    <citation type="journal article" date="2014" name="Agronomy (Basel)">
        <title>A Draft Genome Sequence for Ensete ventricosum, the Drought-Tolerant Tree Against Hunger.</title>
        <authorList>
            <person name="Harrison J."/>
            <person name="Moore K.A."/>
            <person name="Paszkiewicz K."/>
            <person name="Jones T."/>
            <person name="Grant M."/>
            <person name="Ambacheew D."/>
            <person name="Muzemil S."/>
            <person name="Studholme D.J."/>
        </authorList>
    </citation>
    <scope>NUCLEOTIDE SEQUENCE [LARGE SCALE GENOMIC DNA]</scope>
</reference>
<organism evidence="1 2">
    <name type="scientific">Ensete ventricosum</name>
    <name type="common">Abyssinian banana</name>
    <name type="synonym">Musa ensete</name>
    <dbReference type="NCBI Taxonomy" id="4639"/>
    <lineage>
        <taxon>Eukaryota</taxon>
        <taxon>Viridiplantae</taxon>
        <taxon>Streptophyta</taxon>
        <taxon>Embryophyta</taxon>
        <taxon>Tracheophyta</taxon>
        <taxon>Spermatophyta</taxon>
        <taxon>Magnoliopsida</taxon>
        <taxon>Liliopsida</taxon>
        <taxon>Zingiberales</taxon>
        <taxon>Musaceae</taxon>
        <taxon>Ensete</taxon>
    </lineage>
</organism>
<dbReference type="Proteomes" id="UP000287651">
    <property type="component" value="Unassembled WGS sequence"/>
</dbReference>
<gene>
    <name evidence="1" type="ORF">B296_00051710</name>
</gene>
<sequence>MDNTGTLEEGDKYGQLEHNIWQFEVAVRTEVADHARKQRIGRWRRTPMVEGACSRVEGVTLVLGDSPVVSTTKSGAVGGVVFLALCDLADVLGLLFGATEGVKRLQ</sequence>